<gene>
    <name evidence="1" type="ORF">M9Y10_044430</name>
</gene>
<comment type="caution">
    <text evidence="1">The sequence shown here is derived from an EMBL/GenBank/DDBJ whole genome shotgun (WGS) entry which is preliminary data.</text>
</comment>
<dbReference type="Proteomes" id="UP001470230">
    <property type="component" value="Unassembled WGS sequence"/>
</dbReference>
<name>A0ABR2JSB2_9EUKA</name>
<reference evidence="1 2" key="1">
    <citation type="submission" date="2024-04" db="EMBL/GenBank/DDBJ databases">
        <title>Tritrichomonas musculus Genome.</title>
        <authorList>
            <person name="Alves-Ferreira E."/>
            <person name="Grigg M."/>
            <person name="Lorenzi H."/>
            <person name="Galac M."/>
        </authorList>
    </citation>
    <scope>NUCLEOTIDE SEQUENCE [LARGE SCALE GENOMIC DNA]</scope>
    <source>
        <strain evidence="1 2">EAF2021</strain>
    </source>
</reference>
<proteinExistence type="predicted"/>
<dbReference type="InterPro" id="IPR016024">
    <property type="entry name" value="ARM-type_fold"/>
</dbReference>
<dbReference type="SUPFAM" id="SSF48371">
    <property type="entry name" value="ARM repeat"/>
    <property type="match status" value="1"/>
</dbReference>
<sequence length="753" mass="89298">MDQQLLNHVRELLHNTFTNQFQIQQSEMELNKLLENEPVFAEIICNIALNDSDIPIRKAAIIQIRHFSAENILKFFVLLNEKLDPNLHTMITFLSDLLSEKHLQFFINFYINFNNNLAKSDINEDFIIHEKTLMMALLSLIKFTDDHSEEIFIALKSLFNDKLLQIVQLIDQILKSNINSEEVCFSQQQILFFHYFTQVFNKFFYRDRSYMDNFYEFIHFFLCTSLKSKIDFIYPDINSTIASSLLGSYSLFFESSEKFQQNIRFNEIIDNFEIFKQNISIQCWSVNFIMNIKLFFTSNVVFEKYKVYTEQIIENYIFPLFSFNFFTNITDDTEFVDLYYPNKFSNNLQGFAISSINCSFHSDYITSIIYKVAHKHLNQPQTTAQNIFSIINMISYSCYANRPYQLQCLTEFSNFINSQLMTSNDPLIIISILHFLSKLPETFKDIPPNFINYIFNWMFNQNTEIPSNYINIIRYFSFIAYSNFLSNEICPSFNIDQEKMKFILDNAINFNEYFKTEDASAALEVIINDLSYIDDNLLCQLINVVWKLFMEETFNDVYTAANYFITLITIFEKCTEQVKYHASEILLNLIDELLYSSMKSNDDALMVFRLLDTFGEEIFRCLSDIVSYLTKILPPDQYNALFVKIKNSFALIFTILTNDEFEWEYIDTIFMNFVNLNDKIDHQLLLQFFESLVQTIVERDWCPTRLYCLKAFIANFSAHPDVQEFQRKYNDAIVHIYEQIEKEEEEEITTSFL</sequence>
<evidence type="ECO:0008006" key="3">
    <source>
        <dbReference type="Google" id="ProtNLM"/>
    </source>
</evidence>
<evidence type="ECO:0000313" key="1">
    <source>
        <dbReference type="EMBL" id="KAK8881794.1"/>
    </source>
</evidence>
<evidence type="ECO:0000313" key="2">
    <source>
        <dbReference type="Proteomes" id="UP001470230"/>
    </source>
</evidence>
<accession>A0ABR2JSB2</accession>
<protein>
    <recommendedName>
        <fullName evidence="3">Importin N-terminal domain-containing protein</fullName>
    </recommendedName>
</protein>
<organism evidence="1 2">
    <name type="scientific">Tritrichomonas musculus</name>
    <dbReference type="NCBI Taxonomy" id="1915356"/>
    <lineage>
        <taxon>Eukaryota</taxon>
        <taxon>Metamonada</taxon>
        <taxon>Parabasalia</taxon>
        <taxon>Tritrichomonadida</taxon>
        <taxon>Tritrichomonadidae</taxon>
        <taxon>Tritrichomonas</taxon>
    </lineage>
</organism>
<keyword evidence="2" id="KW-1185">Reference proteome</keyword>
<dbReference type="EMBL" id="JAPFFF010000009">
    <property type="protein sequence ID" value="KAK8881794.1"/>
    <property type="molecule type" value="Genomic_DNA"/>
</dbReference>